<dbReference type="Proteomes" id="UP000002028">
    <property type="component" value="Chromosome"/>
</dbReference>
<evidence type="ECO:0000259" key="7">
    <source>
        <dbReference type="PROSITE" id="PS50109"/>
    </source>
</evidence>
<feature type="domain" description="PAC" evidence="9">
    <location>
        <begin position="92"/>
        <end position="145"/>
    </location>
</feature>
<dbReference type="eggNOG" id="COG4251">
    <property type="taxonomic scope" value="Bacteria"/>
</dbReference>
<feature type="domain" description="Histidine kinase" evidence="7">
    <location>
        <begin position="482"/>
        <end position="713"/>
    </location>
</feature>
<dbReference type="SUPFAM" id="SSF55785">
    <property type="entry name" value="PYP-like sensor domain (PAS domain)"/>
    <property type="match status" value="3"/>
</dbReference>
<evidence type="ECO:0000256" key="1">
    <source>
        <dbReference type="ARBA" id="ARBA00000085"/>
    </source>
</evidence>
<dbReference type="PRINTS" id="PR00344">
    <property type="entry name" value="BCTRLSENSOR"/>
</dbReference>
<evidence type="ECO:0000256" key="2">
    <source>
        <dbReference type="ARBA" id="ARBA00012438"/>
    </source>
</evidence>
<dbReference type="CDD" id="cd00082">
    <property type="entry name" value="HisKA"/>
    <property type="match status" value="1"/>
</dbReference>
<proteinExistence type="predicted"/>
<dbReference type="PANTHER" id="PTHR43304:SF1">
    <property type="entry name" value="PAC DOMAIN-CONTAINING PROTEIN"/>
    <property type="match status" value="1"/>
</dbReference>
<evidence type="ECO:0000256" key="3">
    <source>
        <dbReference type="ARBA" id="ARBA00022553"/>
    </source>
</evidence>
<evidence type="ECO:0000313" key="10">
    <source>
        <dbReference type="EMBL" id="ADB39715.1"/>
    </source>
</evidence>
<accession>D2QBY0</accession>
<dbReference type="GO" id="GO:0000155">
    <property type="term" value="F:phosphorelay sensor kinase activity"/>
    <property type="evidence" value="ECO:0007669"/>
    <property type="project" value="InterPro"/>
</dbReference>
<organism evidence="10 11">
    <name type="scientific">Spirosoma linguale (strain ATCC 33905 / DSM 74 / LMG 10896 / Claus 1)</name>
    <dbReference type="NCBI Taxonomy" id="504472"/>
    <lineage>
        <taxon>Bacteria</taxon>
        <taxon>Pseudomonadati</taxon>
        <taxon>Bacteroidota</taxon>
        <taxon>Cytophagia</taxon>
        <taxon>Cytophagales</taxon>
        <taxon>Cytophagaceae</taxon>
        <taxon>Spirosoma</taxon>
    </lineage>
</organism>
<feature type="domain" description="PAC" evidence="9">
    <location>
        <begin position="224"/>
        <end position="276"/>
    </location>
</feature>
<keyword evidence="4" id="KW-0808">Transferase</keyword>
<dbReference type="InterPro" id="IPR003661">
    <property type="entry name" value="HisK_dim/P_dom"/>
</dbReference>
<dbReference type="CDD" id="cd00130">
    <property type="entry name" value="PAS"/>
    <property type="match status" value="1"/>
</dbReference>
<dbReference type="SUPFAM" id="SSF55874">
    <property type="entry name" value="ATPase domain of HSP90 chaperone/DNA topoisomerase II/histidine kinase"/>
    <property type="match status" value="1"/>
</dbReference>
<dbReference type="InterPro" id="IPR001610">
    <property type="entry name" value="PAC"/>
</dbReference>
<dbReference type="KEGG" id="sli:Slin_3713"/>
<dbReference type="PANTHER" id="PTHR43304">
    <property type="entry name" value="PHYTOCHROME-LIKE PROTEIN CPH1"/>
    <property type="match status" value="1"/>
</dbReference>
<comment type="catalytic activity">
    <reaction evidence="1">
        <text>ATP + protein L-histidine = ADP + protein N-phospho-L-histidine.</text>
        <dbReference type="EC" id="2.7.13.3"/>
    </reaction>
</comment>
<dbReference type="Pfam" id="PF08447">
    <property type="entry name" value="PAS_3"/>
    <property type="match status" value="1"/>
</dbReference>
<dbReference type="SMART" id="SM00086">
    <property type="entry name" value="PAC"/>
    <property type="match status" value="2"/>
</dbReference>
<evidence type="ECO:0000256" key="6">
    <source>
        <dbReference type="SAM" id="Coils"/>
    </source>
</evidence>
<dbReference type="SUPFAM" id="SSF47384">
    <property type="entry name" value="Homodimeric domain of signal transducing histidine kinase"/>
    <property type="match status" value="1"/>
</dbReference>
<dbReference type="EMBL" id="CP001769">
    <property type="protein sequence ID" value="ADB39715.1"/>
    <property type="molecule type" value="Genomic_DNA"/>
</dbReference>
<dbReference type="PROSITE" id="PS50109">
    <property type="entry name" value="HIS_KIN"/>
    <property type="match status" value="1"/>
</dbReference>
<dbReference type="EC" id="2.7.13.3" evidence="2"/>
<dbReference type="HOGENOM" id="CLU_000445_114_71_10"/>
<gene>
    <name evidence="10" type="ordered locus">Slin_3713</name>
</gene>
<keyword evidence="5 10" id="KW-0418">Kinase</keyword>
<keyword evidence="11" id="KW-1185">Reference proteome</keyword>
<dbReference type="PROSITE" id="PS50112">
    <property type="entry name" value="PAS"/>
    <property type="match status" value="1"/>
</dbReference>
<dbReference type="InterPro" id="IPR004358">
    <property type="entry name" value="Sig_transdc_His_kin-like_C"/>
</dbReference>
<dbReference type="Gene3D" id="1.10.287.130">
    <property type="match status" value="1"/>
</dbReference>
<dbReference type="InterPro" id="IPR000700">
    <property type="entry name" value="PAS-assoc_C"/>
</dbReference>
<dbReference type="AlphaFoldDB" id="D2QBY0"/>
<evidence type="ECO:0000259" key="9">
    <source>
        <dbReference type="PROSITE" id="PS50113"/>
    </source>
</evidence>
<feature type="domain" description="PAS" evidence="8">
    <location>
        <begin position="16"/>
        <end position="87"/>
    </location>
</feature>
<sequence length="713" mass="78595">MTGDQQPPDSTTTLTQRLDIAFALKAADLGVWEMDPVTKLVNWDDRCRALFGLAKDNQLPYQQAILSIHPDDVARVDQAVQRVLAPDSGGQYDVTYRTIGADDGQLRWVRFIGKAEFTQSGEPVRFAGVAQEVSPQVLSQQKIEEVENRLQTIITNLPSATVVFRGRALVVETPSQYFIDIIGRGPHVTGKPLGELMPELESQSFLAILDEVYTSGQPFRAFGTPVEIHLDNGSTTRDYFDLIYTPLFDAQGQTYAILSVATNVTDVIKAQQQVEQSEARYRLLSAQLEEQVQQQVMIRQQLEESQLILHSMIDLAELGTYTIDLATNQLIKSPRVAAWYGLPEITDVATSLGVIQANDQERVNQAYTSALQVGSTGSYQVEYTVINPLTRQTYILQTVGQSRRNGSGQFTYVDGLVRDVTSQRQAQLALEQQVQARTKELAAINGELLSINESFVRANLALETANHDLLRSNQNLEQFAYIASHDLQEPLRKIQQFGDLLQSQYGGQLGDGAAHLERMQTAASRMSVLIRDLLAFSRISTTQVIAQPVALDQVVSQVLDTLSIVVEESGAQVVVTSLPVVPGDRSQLDQLFQNLLSNAVKFRRASPGGVLVPPQIRVKASLVAESQLPPSVHPSRYAQTYHCIEVADNGIGFEEKYVGRMFQVFQRLHGRNEFAGTGIGLAIVQKVVTNHGGAITATSEPGQGATFWVYLPA</sequence>
<dbReference type="InterPro" id="IPR035965">
    <property type="entry name" value="PAS-like_dom_sf"/>
</dbReference>
<dbReference type="InterPro" id="IPR005467">
    <property type="entry name" value="His_kinase_dom"/>
</dbReference>
<keyword evidence="6" id="KW-0175">Coiled coil</keyword>
<evidence type="ECO:0000313" key="11">
    <source>
        <dbReference type="Proteomes" id="UP000002028"/>
    </source>
</evidence>
<dbReference type="STRING" id="504472.Slin_3713"/>
<evidence type="ECO:0000256" key="4">
    <source>
        <dbReference type="ARBA" id="ARBA00022679"/>
    </source>
</evidence>
<dbReference type="Pfam" id="PF02518">
    <property type="entry name" value="HATPase_c"/>
    <property type="match status" value="1"/>
</dbReference>
<dbReference type="InterPro" id="IPR036097">
    <property type="entry name" value="HisK_dim/P_sf"/>
</dbReference>
<dbReference type="InterPro" id="IPR000014">
    <property type="entry name" value="PAS"/>
</dbReference>
<dbReference type="Pfam" id="PF00512">
    <property type="entry name" value="HisKA"/>
    <property type="match status" value="1"/>
</dbReference>
<reference evidence="10 11" key="1">
    <citation type="journal article" date="2010" name="Stand. Genomic Sci.">
        <title>Complete genome sequence of Spirosoma linguale type strain (1).</title>
        <authorList>
            <person name="Lail K."/>
            <person name="Sikorski J."/>
            <person name="Saunders E."/>
            <person name="Lapidus A."/>
            <person name="Glavina Del Rio T."/>
            <person name="Copeland A."/>
            <person name="Tice H."/>
            <person name="Cheng J.-F."/>
            <person name="Lucas S."/>
            <person name="Nolan M."/>
            <person name="Bruce D."/>
            <person name="Goodwin L."/>
            <person name="Pitluck S."/>
            <person name="Ivanova N."/>
            <person name="Mavromatis K."/>
            <person name="Ovchinnikova G."/>
            <person name="Pati A."/>
            <person name="Chen A."/>
            <person name="Palaniappan K."/>
            <person name="Land M."/>
            <person name="Hauser L."/>
            <person name="Chang Y.-J."/>
            <person name="Jeffries C.D."/>
            <person name="Chain P."/>
            <person name="Brettin T."/>
            <person name="Detter J.C."/>
            <person name="Schuetze A."/>
            <person name="Rohde M."/>
            <person name="Tindall B.J."/>
            <person name="Goeker M."/>
            <person name="Bristow J."/>
            <person name="Eisen J.A."/>
            <person name="Markowitz V."/>
            <person name="Hugenholtz P."/>
            <person name="Kyrpides N.C."/>
            <person name="Klenk H.-P."/>
            <person name="Chen F."/>
        </authorList>
    </citation>
    <scope>NUCLEOTIDE SEQUENCE [LARGE SCALE GENOMIC DNA]</scope>
    <source>
        <strain evidence="11">ATCC 33905 / DSM 74 / LMG 10896 / Claus 1</strain>
    </source>
</reference>
<protein>
    <recommendedName>
        <fullName evidence="2">histidine kinase</fullName>
        <ecNumber evidence="2">2.7.13.3</ecNumber>
    </recommendedName>
</protein>
<evidence type="ECO:0000259" key="8">
    <source>
        <dbReference type="PROSITE" id="PS50112"/>
    </source>
</evidence>
<dbReference type="Gene3D" id="3.30.565.10">
    <property type="entry name" value="Histidine kinase-like ATPase, C-terminal domain"/>
    <property type="match status" value="1"/>
</dbReference>
<dbReference type="InterPro" id="IPR013655">
    <property type="entry name" value="PAS_fold_3"/>
</dbReference>
<dbReference type="SMART" id="SM00387">
    <property type="entry name" value="HATPase_c"/>
    <property type="match status" value="1"/>
</dbReference>
<feature type="domain" description="PAC" evidence="9">
    <location>
        <begin position="379"/>
        <end position="432"/>
    </location>
</feature>
<dbReference type="InterPro" id="IPR036890">
    <property type="entry name" value="HATPase_C_sf"/>
</dbReference>
<name>D2QBY0_SPILD</name>
<dbReference type="PROSITE" id="PS50113">
    <property type="entry name" value="PAC"/>
    <property type="match status" value="3"/>
</dbReference>
<evidence type="ECO:0000256" key="5">
    <source>
        <dbReference type="ARBA" id="ARBA00022777"/>
    </source>
</evidence>
<keyword evidence="3" id="KW-0597">Phosphoprotein</keyword>
<dbReference type="InterPro" id="IPR052162">
    <property type="entry name" value="Sensor_kinase/Photoreceptor"/>
</dbReference>
<dbReference type="InterPro" id="IPR003594">
    <property type="entry name" value="HATPase_dom"/>
</dbReference>
<dbReference type="RefSeq" id="WP_012928231.1">
    <property type="nucleotide sequence ID" value="NC_013730.1"/>
</dbReference>
<dbReference type="Gene3D" id="3.30.450.20">
    <property type="entry name" value="PAS domain"/>
    <property type="match status" value="3"/>
</dbReference>
<feature type="coiled-coil region" evidence="6">
    <location>
        <begin position="267"/>
        <end position="305"/>
    </location>
</feature>
<dbReference type="SMART" id="SM00388">
    <property type="entry name" value="HisKA"/>
    <property type="match status" value="1"/>
</dbReference>